<evidence type="ECO:0000256" key="2">
    <source>
        <dbReference type="PIRSR" id="PIRSR640198-2"/>
    </source>
</evidence>
<dbReference type="Gene3D" id="1.10.3290.10">
    <property type="entry name" value="Fido-like domain"/>
    <property type="match status" value="1"/>
</dbReference>
<dbReference type="AlphaFoldDB" id="A0A401IMQ4"/>
<dbReference type="RefSeq" id="WP_125061177.1">
    <property type="nucleotide sequence ID" value="NZ_BDQK01000017.1"/>
</dbReference>
<feature type="active site" evidence="1">
    <location>
        <position position="276"/>
    </location>
</feature>
<gene>
    <name evidence="4" type="ORF">AsFPU1_3955</name>
</gene>
<dbReference type="GO" id="GO:0005524">
    <property type="term" value="F:ATP binding"/>
    <property type="evidence" value="ECO:0007669"/>
    <property type="project" value="UniProtKB-KW"/>
</dbReference>
<dbReference type="Pfam" id="PF02661">
    <property type="entry name" value="Fic"/>
    <property type="match status" value="1"/>
</dbReference>
<dbReference type="OrthoDB" id="9813719at2"/>
<keyword evidence="2" id="KW-0547">Nucleotide-binding</keyword>
<accession>A0A401IMQ4</accession>
<reference evidence="5" key="1">
    <citation type="submission" date="2017-05" db="EMBL/GenBank/DDBJ databases">
        <title>Physiological properties and genetic analysis related to exopolysaccharide production of fresh-water unicellular cyanobacterium Aphanothece sacrum, Suizenji Nori, that has been cultured as a food source in Japan.</title>
        <authorList>
            <person name="Kanesaki Y."/>
            <person name="Yoshikawa S."/>
            <person name="Ohki K."/>
        </authorList>
    </citation>
    <scope>NUCLEOTIDE SEQUENCE [LARGE SCALE GENOMIC DNA]</scope>
    <source>
        <strain evidence="5">FPU1</strain>
    </source>
</reference>
<dbReference type="PROSITE" id="PS51459">
    <property type="entry name" value="FIDO"/>
    <property type="match status" value="1"/>
</dbReference>
<protein>
    <recommendedName>
        <fullName evidence="3">Fido domain-containing protein</fullName>
    </recommendedName>
</protein>
<dbReference type="InterPro" id="IPR036597">
    <property type="entry name" value="Fido-like_dom_sf"/>
</dbReference>
<keyword evidence="5" id="KW-1185">Reference proteome</keyword>
<keyword evidence="2" id="KW-0067">ATP-binding</keyword>
<sequence>MARIRVARPFSQLLEDVNPQKFLPLLGKYGAADSQGRYLHWNDFKWRVESDDDELAAWVATKISRKTIAKNLSLLQAENDHCFSYCIPDSLFTQLHIIDKMTGGGREINDGAFVSSSEKNRYLIKSLIQEEAITSSQLEGASTTRQVAKEMLEKNLTPKDKSQQMILNNYLLMKKAVEKKDEELSIEFILELHKIATYEAIENQATPGEIRQDNSIIISDLYGENIFRPPDWTTIKSRLTNLCNFANSDHSQNNRINFIHPIIKAIILHFMIAYIHPFGDGNGRTARAIFYWSILRSGYWLFEYVSISKLIQQKRGDYDKAFIYTETDDFDLTYFLYNQVDTIEKAVKSLYQYIDRKQQDFYEFMDWIDKSPVAKKLKTGHLEILKEALRNPGREFTSKQVAIDFGVTENTARSYLNKLVDKDLLIPAQSKSGKTVLYLAPANLRTRLKLE</sequence>
<evidence type="ECO:0000313" key="5">
    <source>
        <dbReference type="Proteomes" id="UP000287247"/>
    </source>
</evidence>
<evidence type="ECO:0000256" key="1">
    <source>
        <dbReference type="PIRSR" id="PIRSR640198-1"/>
    </source>
</evidence>
<organism evidence="4 5">
    <name type="scientific">Aphanothece sacrum FPU1</name>
    <dbReference type="NCBI Taxonomy" id="1920663"/>
    <lineage>
        <taxon>Bacteria</taxon>
        <taxon>Bacillati</taxon>
        <taxon>Cyanobacteriota</taxon>
        <taxon>Cyanophyceae</taxon>
        <taxon>Oscillatoriophycideae</taxon>
        <taxon>Chroococcales</taxon>
        <taxon>Aphanothecaceae</taxon>
        <taxon>Aphanothece</taxon>
    </lineage>
</organism>
<comment type="caution">
    <text evidence="4">The sequence shown here is derived from an EMBL/GenBank/DDBJ whole genome shotgun (WGS) entry which is preliminary data.</text>
</comment>
<evidence type="ECO:0000313" key="4">
    <source>
        <dbReference type="EMBL" id="GBF82525.1"/>
    </source>
</evidence>
<dbReference type="Proteomes" id="UP000287247">
    <property type="component" value="Unassembled WGS sequence"/>
</dbReference>
<proteinExistence type="predicted"/>
<evidence type="ECO:0000259" key="3">
    <source>
        <dbReference type="PROSITE" id="PS51459"/>
    </source>
</evidence>
<dbReference type="SUPFAM" id="SSF140931">
    <property type="entry name" value="Fic-like"/>
    <property type="match status" value="1"/>
</dbReference>
<dbReference type="PANTHER" id="PTHR13504">
    <property type="entry name" value="FIDO DOMAIN-CONTAINING PROTEIN DDB_G0283145"/>
    <property type="match status" value="1"/>
</dbReference>
<feature type="domain" description="Fido" evidence="3">
    <location>
        <begin position="184"/>
        <end position="338"/>
    </location>
</feature>
<dbReference type="PANTHER" id="PTHR13504:SF38">
    <property type="entry name" value="FIDO DOMAIN-CONTAINING PROTEIN"/>
    <property type="match status" value="1"/>
</dbReference>
<dbReference type="EMBL" id="BDQK01000017">
    <property type="protein sequence ID" value="GBF82525.1"/>
    <property type="molecule type" value="Genomic_DNA"/>
</dbReference>
<feature type="binding site" evidence="2">
    <location>
        <begin position="280"/>
        <end position="287"/>
    </location>
    <ligand>
        <name>ATP</name>
        <dbReference type="ChEBI" id="CHEBI:30616"/>
    </ligand>
</feature>
<dbReference type="InterPro" id="IPR040198">
    <property type="entry name" value="Fido_containing"/>
</dbReference>
<dbReference type="InterPro" id="IPR003812">
    <property type="entry name" value="Fido"/>
</dbReference>
<name>A0A401IMQ4_APHSA</name>